<evidence type="ECO:0000313" key="1">
    <source>
        <dbReference type="EMBL" id="MDN3706061.1"/>
    </source>
</evidence>
<keyword evidence="2" id="KW-1185">Reference proteome</keyword>
<accession>A0ABT8CPI0</accession>
<dbReference type="Proteomes" id="UP001242368">
    <property type="component" value="Unassembled WGS sequence"/>
</dbReference>
<gene>
    <name evidence="1" type="ORF">QW060_02835</name>
</gene>
<name>A0ABT8CPI0_9FLAO</name>
<dbReference type="RefSeq" id="WP_290362198.1">
    <property type="nucleotide sequence ID" value="NZ_JAUFQU010000001.1"/>
</dbReference>
<dbReference type="EMBL" id="JAUFQU010000001">
    <property type="protein sequence ID" value="MDN3706061.1"/>
    <property type="molecule type" value="Genomic_DNA"/>
</dbReference>
<organism evidence="1 2">
    <name type="scientific">Paenimyroides ceti</name>
    <dbReference type="NCBI Taxonomy" id="395087"/>
    <lineage>
        <taxon>Bacteria</taxon>
        <taxon>Pseudomonadati</taxon>
        <taxon>Bacteroidota</taxon>
        <taxon>Flavobacteriia</taxon>
        <taxon>Flavobacteriales</taxon>
        <taxon>Flavobacteriaceae</taxon>
        <taxon>Paenimyroides</taxon>
    </lineage>
</organism>
<evidence type="ECO:0000313" key="2">
    <source>
        <dbReference type="Proteomes" id="UP001242368"/>
    </source>
</evidence>
<reference evidence="2" key="1">
    <citation type="journal article" date="2019" name="Int. J. Syst. Evol. Microbiol.">
        <title>The Global Catalogue of Microorganisms (GCM) 10K type strain sequencing project: providing services to taxonomists for standard genome sequencing and annotation.</title>
        <authorList>
            <consortium name="The Broad Institute Genomics Platform"/>
            <consortium name="The Broad Institute Genome Sequencing Center for Infectious Disease"/>
            <person name="Wu L."/>
            <person name="Ma J."/>
        </authorList>
    </citation>
    <scope>NUCLEOTIDE SEQUENCE [LARGE SCALE GENOMIC DNA]</scope>
    <source>
        <strain evidence="2">CECT 7184</strain>
    </source>
</reference>
<comment type="caution">
    <text evidence="1">The sequence shown here is derived from an EMBL/GenBank/DDBJ whole genome shotgun (WGS) entry which is preliminary data.</text>
</comment>
<protein>
    <submittedName>
        <fullName evidence="1">Uncharacterized protein</fullName>
    </submittedName>
</protein>
<sequence length="47" mass="5834">MDEAERKGLISHSLFFITPPIPYYFQYHFPSNLFYYYKTITYRVDFL</sequence>
<proteinExistence type="predicted"/>